<keyword evidence="13 16" id="KW-0173">Coenzyme A biosynthesis</keyword>
<organism evidence="17 18">
    <name type="scientific">Roseiconus lacunae</name>
    <dbReference type="NCBI Taxonomy" id="2605694"/>
    <lineage>
        <taxon>Bacteria</taxon>
        <taxon>Pseudomonadati</taxon>
        <taxon>Planctomycetota</taxon>
        <taxon>Planctomycetia</taxon>
        <taxon>Pirellulales</taxon>
        <taxon>Pirellulaceae</taxon>
        <taxon>Roseiconus</taxon>
    </lineage>
</organism>
<feature type="binding site" evidence="16">
    <location>
        <begin position="129"/>
        <end position="132"/>
    </location>
    <ligand>
        <name>substrate</name>
    </ligand>
</feature>
<keyword evidence="12 16" id="KW-0630">Potassium</keyword>
<dbReference type="PANTHER" id="PTHR34265">
    <property type="entry name" value="TYPE III PANTOTHENATE KINASE"/>
    <property type="match status" value="1"/>
</dbReference>
<dbReference type="GO" id="GO:0004594">
    <property type="term" value="F:pantothenate kinase activity"/>
    <property type="evidence" value="ECO:0007669"/>
    <property type="project" value="UniProtKB-EC"/>
</dbReference>
<comment type="cofactor">
    <cofactor evidence="2">
        <name>K(+)</name>
        <dbReference type="ChEBI" id="CHEBI:29103"/>
    </cofactor>
</comment>
<dbReference type="SUPFAM" id="SSF53067">
    <property type="entry name" value="Actin-like ATPase domain"/>
    <property type="match status" value="2"/>
</dbReference>
<dbReference type="HAMAP" id="MF_01274">
    <property type="entry name" value="Pantothen_kinase_3"/>
    <property type="match status" value="1"/>
</dbReference>
<evidence type="ECO:0000256" key="16">
    <source>
        <dbReference type="HAMAP-Rule" id="MF_01274"/>
    </source>
</evidence>
<comment type="cofactor">
    <cofactor evidence="16">
        <name>NH4(+)</name>
        <dbReference type="ChEBI" id="CHEBI:28938"/>
    </cofactor>
    <cofactor evidence="16">
        <name>K(+)</name>
        <dbReference type="ChEBI" id="CHEBI:29103"/>
    </cofactor>
    <text evidence="16">A monovalent cation. Ammonium or potassium.</text>
</comment>
<keyword evidence="16" id="KW-0479">Metal-binding</keyword>
<feature type="binding site" evidence="16">
    <location>
        <position position="239"/>
    </location>
    <ligand>
        <name>substrate</name>
    </ligand>
</feature>
<dbReference type="CDD" id="cd24015">
    <property type="entry name" value="ASKHA_NBD_PanK-III"/>
    <property type="match status" value="1"/>
</dbReference>
<evidence type="ECO:0000256" key="12">
    <source>
        <dbReference type="ARBA" id="ARBA00022958"/>
    </source>
</evidence>
<dbReference type="EC" id="2.7.1.33" evidence="6 16"/>
<feature type="binding site" evidence="16">
    <location>
        <begin position="26"/>
        <end position="33"/>
    </location>
    <ligand>
        <name>ATP</name>
        <dbReference type="ChEBI" id="CHEBI:30616"/>
    </ligand>
</feature>
<evidence type="ECO:0000256" key="6">
    <source>
        <dbReference type="ARBA" id="ARBA00012102"/>
    </source>
</evidence>
<gene>
    <name evidence="16" type="primary">coaX</name>
    <name evidence="17" type="ORF">QTN89_08280</name>
</gene>
<dbReference type="RefSeq" id="WP_289162913.1">
    <property type="nucleotide sequence ID" value="NZ_JASZZN010000005.1"/>
</dbReference>
<evidence type="ECO:0000256" key="7">
    <source>
        <dbReference type="ARBA" id="ARBA00022490"/>
    </source>
</evidence>
<evidence type="ECO:0000313" key="17">
    <source>
        <dbReference type="EMBL" id="MDM4015420.1"/>
    </source>
</evidence>
<dbReference type="PANTHER" id="PTHR34265:SF1">
    <property type="entry name" value="TYPE III PANTOTHENATE KINASE"/>
    <property type="match status" value="1"/>
</dbReference>
<keyword evidence="10 16" id="KW-0418">Kinase</keyword>
<comment type="similarity">
    <text evidence="14 16">Belongs to the type III pantothenate kinase family.</text>
</comment>
<evidence type="ECO:0000256" key="2">
    <source>
        <dbReference type="ARBA" id="ARBA00001958"/>
    </source>
</evidence>
<dbReference type="Gene3D" id="3.30.420.40">
    <property type="match status" value="1"/>
</dbReference>
<evidence type="ECO:0000256" key="14">
    <source>
        <dbReference type="ARBA" id="ARBA00038036"/>
    </source>
</evidence>
<keyword evidence="18" id="KW-1185">Reference proteome</keyword>
<accession>A0ABT7PFZ7</accession>
<evidence type="ECO:0000256" key="10">
    <source>
        <dbReference type="ARBA" id="ARBA00022777"/>
    </source>
</evidence>
<dbReference type="EMBL" id="JASZZN010000005">
    <property type="protein sequence ID" value="MDM4015420.1"/>
    <property type="molecule type" value="Genomic_DNA"/>
</dbReference>
<comment type="caution">
    <text evidence="17">The sequence shown here is derived from an EMBL/GenBank/DDBJ whole genome shotgun (WGS) entry which is preliminary data.</text>
</comment>
<feature type="binding site" evidence="16">
    <location>
        <position position="151"/>
    </location>
    <ligand>
        <name>K(+)</name>
        <dbReference type="ChEBI" id="CHEBI:29103"/>
    </ligand>
</feature>
<dbReference type="NCBIfam" id="TIGR00671">
    <property type="entry name" value="baf"/>
    <property type="match status" value="1"/>
</dbReference>
<dbReference type="Proteomes" id="UP001239462">
    <property type="component" value="Unassembled WGS sequence"/>
</dbReference>
<comment type="subunit">
    <text evidence="5 16">Homodimer.</text>
</comment>
<protein>
    <recommendedName>
        <fullName evidence="15 16">Type III pantothenate kinase</fullName>
        <ecNumber evidence="6 16">2.7.1.33</ecNumber>
    </recommendedName>
    <alternativeName>
        <fullName evidence="16">PanK-III</fullName>
    </alternativeName>
    <alternativeName>
        <fullName evidence="16">Pantothenic acid kinase</fullName>
    </alternativeName>
</protein>
<evidence type="ECO:0000256" key="15">
    <source>
        <dbReference type="ARBA" id="ARBA00040883"/>
    </source>
</evidence>
<keyword evidence="11 16" id="KW-0067">ATP-binding</keyword>
<evidence type="ECO:0000256" key="9">
    <source>
        <dbReference type="ARBA" id="ARBA00022741"/>
    </source>
</evidence>
<comment type="subcellular location">
    <subcellularLocation>
        <location evidence="3 16">Cytoplasm</location>
    </subcellularLocation>
</comment>
<comment type="catalytic activity">
    <reaction evidence="1 16">
        <text>(R)-pantothenate + ATP = (R)-4'-phosphopantothenate + ADP + H(+)</text>
        <dbReference type="Rhea" id="RHEA:16373"/>
        <dbReference type="ChEBI" id="CHEBI:10986"/>
        <dbReference type="ChEBI" id="CHEBI:15378"/>
        <dbReference type="ChEBI" id="CHEBI:29032"/>
        <dbReference type="ChEBI" id="CHEBI:30616"/>
        <dbReference type="ChEBI" id="CHEBI:456216"/>
        <dbReference type="EC" id="2.7.1.33"/>
    </reaction>
</comment>
<evidence type="ECO:0000256" key="4">
    <source>
        <dbReference type="ARBA" id="ARBA00005225"/>
    </source>
</evidence>
<evidence type="ECO:0000256" key="11">
    <source>
        <dbReference type="ARBA" id="ARBA00022840"/>
    </source>
</evidence>
<evidence type="ECO:0000256" key="3">
    <source>
        <dbReference type="ARBA" id="ARBA00004496"/>
    </source>
</evidence>
<keyword evidence="9 16" id="KW-0547">Nucleotide-binding</keyword>
<feature type="active site" description="Proton acceptor" evidence="16">
    <location>
        <position position="131"/>
    </location>
</feature>
<comment type="caution">
    <text evidence="16">Lacks conserved residue(s) required for the propagation of feature annotation.</text>
</comment>
<evidence type="ECO:0000313" key="18">
    <source>
        <dbReference type="Proteomes" id="UP001239462"/>
    </source>
</evidence>
<reference evidence="17 18" key="1">
    <citation type="submission" date="2023-06" db="EMBL/GenBank/DDBJ databases">
        <title>Roseiconus lacunae JC819 isolated from Gulf of Mannar region, Tamil Nadu.</title>
        <authorList>
            <person name="Pk S."/>
            <person name="Ch S."/>
            <person name="Ch V.R."/>
        </authorList>
    </citation>
    <scope>NUCLEOTIDE SEQUENCE [LARGE SCALE GENOMIC DNA]</scope>
    <source>
        <strain evidence="17 18">JC819</strain>
    </source>
</reference>
<keyword evidence="8 16" id="KW-0808">Transferase</keyword>
<sequence>MTTPPNQVAPNQVAPNQVAPNQVALDIGNSAIKASVLATADDDQHPDQTFLISATDQNADQDLAARLLDWAAPLFDQGDVNFWVSSVNRAVSVPLGVTIIERHPTACWNELSRTDVPLSVQVDYPDRVGIDRLLSAHAAAIEFPAGAIVVDSGSAVTIDLVTPARLNAEPDGHPVFHGGAILPGVRMQFAALAGGTENLPAMASASVAPATDLAAMSPAAKPTTASPSVGAFSAPAKETESAIRLGVISSIAGAVERLAGDYAKFAAAVEPDLGGKIAVVISGGDADLISRHLRISHIVKHNLVCRGILDLAGRHCFRSAPPL</sequence>
<dbReference type="Pfam" id="PF03309">
    <property type="entry name" value="Pan_kinase"/>
    <property type="match status" value="1"/>
</dbReference>
<keyword evidence="7 16" id="KW-0963">Cytoplasm</keyword>
<dbReference type="InterPro" id="IPR004619">
    <property type="entry name" value="Type_III_PanK"/>
</dbReference>
<evidence type="ECO:0000256" key="8">
    <source>
        <dbReference type="ARBA" id="ARBA00022679"/>
    </source>
</evidence>
<dbReference type="InterPro" id="IPR043129">
    <property type="entry name" value="ATPase_NBD"/>
</dbReference>
<evidence type="ECO:0000256" key="13">
    <source>
        <dbReference type="ARBA" id="ARBA00022993"/>
    </source>
</evidence>
<evidence type="ECO:0000256" key="5">
    <source>
        <dbReference type="ARBA" id="ARBA00011738"/>
    </source>
</evidence>
<feature type="binding site" evidence="16">
    <location>
        <position position="154"/>
    </location>
    <ligand>
        <name>ATP</name>
        <dbReference type="ChEBI" id="CHEBI:30616"/>
    </ligand>
</feature>
<evidence type="ECO:0000256" key="1">
    <source>
        <dbReference type="ARBA" id="ARBA00001206"/>
    </source>
</evidence>
<comment type="function">
    <text evidence="16">Catalyzes the phosphorylation of pantothenate (Pan), the first step in CoA biosynthesis.</text>
</comment>
<proteinExistence type="inferred from homology"/>
<name>A0ABT7PFZ7_9BACT</name>
<comment type="pathway">
    <text evidence="4 16">Cofactor biosynthesis; coenzyme A biosynthesis; CoA from (R)-pantothenate: step 1/5.</text>
</comment>